<dbReference type="EMBL" id="BDUD01000001">
    <property type="protein sequence ID" value="GBG20350.1"/>
    <property type="molecule type" value="Genomic_DNA"/>
</dbReference>
<name>A0A2R5FNK8_NOSCO</name>
<comment type="caution">
    <text evidence="1">The sequence shown here is derived from an EMBL/GenBank/DDBJ whole genome shotgun (WGS) entry which is preliminary data.</text>
</comment>
<protein>
    <submittedName>
        <fullName evidence="1">Uncharacterized protein</fullName>
    </submittedName>
</protein>
<keyword evidence="2" id="KW-1185">Reference proteome</keyword>
<reference evidence="1 2" key="1">
    <citation type="submission" date="2017-06" db="EMBL/GenBank/DDBJ databases">
        <title>Genome sequencing of cyanobaciteial culture collection at National Institute for Environmental Studies (NIES).</title>
        <authorList>
            <person name="Hirose Y."/>
            <person name="Shimura Y."/>
            <person name="Fujisawa T."/>
            <person name="Nakamura Y."/>
            <person name="Kawachi M."/>
        </authorList>
    </citation>
    <scope>NUCLEOTIDE SEQUENCE [LARGE SCALE GENOMIC DNA]</scope>
    <source>
        <strain evidence="1 2">NIES-4072</strain>
    </source>
</reference>
<evidence type="ECO:0000313" key="2">
    <source>
        <dbReference type="Proteomes" id="UP000245124"/>
    </source>
</evidence>
<dbReference type="AlphaFoldDB" id="A0A2R5FNK8"/>
<proteinExistence type="predicted"/>
<evidence type="ECO:0000313" key="1">
    <source>
        <dbReference type="EMBL" id="GBG20350.1"/>
    </source>
</evidence>
<organism evidence="1 2">
    <name type="scientific">Nostoc commune NIES-4072</name>
    <dbReference type="NCBI Taxonomy" id="2005467"/>
    <lineage>
        <taxon>Bacteria</taxon>
        <taxon>Bacillati</taxon>
        <taxon>Cyanobacteriota</taxon>
        <taxon>Cyanophyceae</taxon>
        <taxon>Nostocales</taxon>
        <taxon>Nostocaceae</taxon>
        <taxon>Nostoc</taxon>
    </lineage>
</organism>
<gene>
    <name evidence="1" type="ORF">NIES4072_40270</name>
</gene>
<dbReference type="Proteomes" id="UP000245124">
    <property type="component" value="Unassembled WGS sequence"/>
</dbReference>
<accession>A0A2R5FNK8</accession>
<sequence length="153" mass="16461">MQSKMTINAKQCYLLLFKNCIDQMGHSYYCVESATTVPGSCGVVQVINGINTGVGAKILNFIPVSQVGAYPIPPEYSTRYDSGYYGACCDSKQYDCINGACTNKSTYNTPGLYQTLSDCETACGTGCSGKCISNSDWAQIENLSGQLKSRNCS</sequence>